<feature type="transmembrane region" description="Helical" evidence="1">
    <location>
        <begin position="40"/>
        <end position="62"/>
    </location>
</feature>
<evidence type="ECO:0000313" key="2">
    <source>
        <dbReference type="EMBL" id="TDP97237.1"/>
    </source>
</evidence>
<accession>A0A4R6SCG3</accession>
<dbReference type="EMBL" id="SNXZ01000003">
    <property type="protein sequence ID" value="TDP97237.1"/>
    <property type="molecule type" value="Genomic_DNA"/>
</dbReference>
<dbReference type="OrthoDB" id="3343963at2"/>
<evidence type="ECO:0000256" key="1">
    <source>
        <dbReference type="SAM" id="Phobius"/>
    </source>
</evidence>
<keyword evidence="1" id="KW-0472">Membrane</keyword>
<gene>
    <name evidence="2" type="ORF">EV186_103200</name>
</gene>
<sequence length="307" mass="32627">MDSEAELLLRPLREVECGGPGTVDVERAVRHGRRVIRHRIAGSALGVVIAVAASAVMVPSLLHHESVPAAAPHEFSVLREEFSVAAAGGFTPVAYTTGRYRQVAELAAPHAMATVVFFPVGRPPEPGWRPVGERTDPVVDGTSAYYLDDTVLDNGHTELAWEWRPGGWAVVDLASSAGSRKQARQIAERVGSRYDGQVRVPFTIAAPSHGWHLLGVRTTFPREPAMPTVTLHLGAADVPTRVTPLMVEVGPKAAVEVGRGTDVGHGLVVATGGPAPDADKARVRAGVRLSVGPDPTDIAYWATNPIR</sequence>
<name>A0A4R6SCG3_LABRH</name>
<reference evidence="2 3" key="1">
    <citation type="submission" date="2019-03" db="EMBL/GenBank/DDBJ databases">
        <title>Genomic Encyclopedia of Type Strains, Phase IV (KMG-IV): sequencing the most valuable type-strain genomes for metagenomic binning, comparative biology and taxonomic classification.</title>
        <authorList>
            <person name="Goeker M."/>
        </authorList>
    </citation>
    <scope>NUCLEOTIDE SEQUENCE [LARGE SCALE GENOMIC DNA]</scope>
    <source>
        <strain evidence="2 3">DSM 45361</strain>
    </source>
</reference>
<keyword evidence="1" id="KW-0812">Transmembrane</keyword>
<dbReference type="RefSeq" id="WP_133850471.1">
    <property type="nucleotide sequence ID" value="NZ_SNXZ01000003.1"/>
</dbReference>
<protein>
    <submittedName>
        <fullName evidence="2">Uncharacterized protein</fullName>
    </submittedName>
</protein>
<dbReference type="Proteomes" id="UP000295444">
    <property type="component" value="Unassembled WGS sequence"/>
</dbReference>
<evidence type="ECO:0000313" key="3">
    <source>
        <dbReference type="Proteomes" id="UP000295444"/>
    </source>
</evidence>
<organism evidence="2 3">
    <name type="scientific">Labedaea rhizosphaerae</name>
    <dbReference type="NCBI Taxonomy" id="598644"/>
    <lineage>
        <taxon>Bacteria</taxon>
        <taxon>Bacillati</taxon>
        <taxon>Actinomycetota</taxon>
        <taxon>Actinomycetes</taxon>
        <taxon>Pseudonocardiales</taxon>
        <taxon>Pseudonocardiaceae</taxon>
        <taxon>Labedaea</taxon>
    </lineage>
</organism>
<keyword evidence="1" id="KW-1133">Transmembrane helix</keyword>
<keyword evidence="3" id="KW-1185">Reference proteome</keyword>
<comment type="caution">
    <text evidence="2">The sequence shown here is derived from an EMBL/GenBank/DDBJ whole genome shotgun (WGS) entry which is preliminary data.</text>
</comment>
<dbReference type="AlphaFoldDB" id="A0A4R6SCG3"/>
<proteinExistence type="predicted"/>